<evidence type="ECO:0000256" key="1">
    <source>
        <dbReference type="SAM" id="MobiDB-lite"/>
    </source>
</evidence>
<evidence type="ECO:0000313" key="3">
    <source>
        <dbReference type="Proteomes" id="UP000254134"/>
    </source>
</evidence>
<dbReference type="Proteomes" id="UP000254134">
    <property type="component" value="Unassembled WGS sequence"/>
</dbReference>
<gene>
    <name evidence="2" type="ORF">Gocc_2671</name>
</gene>
<reference evidence="2 3" key="1">
    <citation type="submission" date="2018-07" db="EMBL/GenBank/DDBJ databases">
        <title>High-quality-draft genome sequence of Gaiella occulta.</title>
        <authorList>
            <person name="Severino R."/>
            <person name="Froufe H.J.C."/>
            <person name="Rainey F.A."/>
            <person name="Barroso C."/>
            <person name="Albuquerque L."/>
            <person name="Lobo-Da-Cunha A."/>
            <person name="Da Costa M.S."/>
            <person name="Egas C."/>
        </authorList>
    </citation>
    <scope>NUCLEOTIDE SEQUENCE [LARGE SCALE GENOMIC DNA]</scope>
    <source>
        <strain evidence="2 3">F2-233</strain>
    </source>
</reference>
<sequence>MGYNDTHFRKHIEPRLLRDFAWLLHEDSQTYTPRSRKAPPKIEISGDTPTLTPGEVNEHEELVSRIWALVYELRAELICKARLEAEGDQTAQAEVDDASGTSLWLVARLLSRMHDYLDRYGERILHGEAEFNAEGLIRLAGWSYELSPEQAKHLRYILAKSGGDRASFISEARAYLRGAPTESSEVDK</sequence>
<accession>A0A7M2YUX3</accession>
<dbReference type="EMBL" id="QQZY01000008">
    <property type="protein sequence ID" value="RDI73530.1"/>
    <property type="molecule type" value="Genomic_DNA"/>
</dbReference>
<name>A0A7M2YUX3_9ACTN</name>
<organism evidence="2 3">
    <name type="scientific">Gaiella occulta</name>
    <dbReference type="NCBI Taxonomy" id="1002870"/>
    <lineage>
        <taxon>Bacteria</taxon>
        <taxon>Bacillati</taxon>
        <taxon>Actinomycetota</taxon>
        <taxon>Thermoleophilia</taxon>
        <taxon>Gaiellales</taxon>
        <taxon>Gaiellaceae</taxon>
        <taxon>Gaiella</taxon>
    </lineage>
</organism>
<reference evidence="3" key="2">
    <citation type="journal article" date="2019" name="MicrobiologyOpen">
        <title>High-quality draft genome sequence of Gaiella occulta isolated from a 150 meter deep mineral water borehole and comparison with the genome sequences of other deep-branching lineages of the phylum Actinobacteria.</title>
        <authorList>
            <person name="Severino R."/>
            <person name="Froufe H.J.C."/>
            <person name="Barroso C."/>
            <person name="Albuquerque L."/>
            <person name="Lobo-da-Cunha A."/>
            <person name="da Costa M.S."/>
            <person name="Egas C."/>
        </authorList>
    </citation>
    <scope>NUCLEOTIDE SEQUENCE [LARGE SCALE GENOMIC DNA]</scope>
    <source>
        <strain evidence="3">F2-233</strain>
    </source>
</reference>
<feature type="region of interest" description="Disordered" evidence="1">
    <location>
        <begin position="31"/>
        <end position="52"/>
    </location>
</feature>
<keyword evidence="3" id="KW-1185">Reference proteome</keyword>
<protein>
    <submittedName>
        <fullName evidence="2">Uncharacterized protein</fullName>
    </submittedName>
</protein>
<comment type="caution">
    <text evidence="2">The sequence shown here is derived from an EMBL/GenBank/DDBJ whole genome shotgun (WGS) entry which is preliminary data.</text>
</comment>
<proteinExistence type="predicted"/>
<dbReference type="AlphaFoldDB" id="A0A7M2YUX3"/>
<evidence type="ECO:0000313" key="2">
    <source>
        <dbReference type="EMBL" id="RDI73530.1"/>
    </source>
</evidence>